<gene>
    <name evidence="1" type="ORF">RCL2_002538800</name>
</gene>
<sequence>MYIVLESLSVIMWQISSERRPLSLALTMKEERENIGKTLINRKLHTEYWKCEPDIRRLSKIVKPLRQFPTKLTTLTKVHLFQKKTMKSTE</sequence>
<protein>
    <submittedName>
        <fullName evidence="1">Uncharacterized protein</fullName>
    </submittedName>
</protein>
<evidence type="ECO:0000313" key="1">
    <source>
        <dbReference type="EMBL" id="GES98858.1"/>
    </source>
</evidence>
<comment type="caution">
    <text evidence="1">The sequence shown here is derived from an EMBL/GenBank/DDBJ whole genome shotgun (WGS) entry which is preliminary data.</text>
</comment>
<evidence type="ECO:0000313" key="2">
    <source>
        <dbReference type="Proteomes" id="UP000615446"/>
    </source>
</evidence>
<dbReference type="Proteomes" id="UP000615446">
    <property type="component" value="Unassembled WGS sequence"/>
</dbReference>
<accession>A0A8H3M1C9</accession>
<organism evidence="1 2">
    <name type="scientific">Rhizophagus clarus</name>
    <dbReference type="NCBI Taxonomy" id="94130"/>
    <lineage>
        <taxon>Eukaryota</taxon>
        <taxon>Fungi</taxon>
        <taxon>Fungi incertae sedis</taxon>
        <taxon>Mucoromycota</taxon>
        <taxon>Glomeromycotina</taxon>
        <taxon>Glomeromycetes</taxon>
        <taxon>Glomerales</taxon>
        <taxon>Glomeraceae</taxon>
        <taxon>Rhizophagus</taxon>
    </lineage>
</organism>
<name>A0A8H3M1C9_9GLOM</name>
<dbReference type="AlphaFoldDB" id="A0A8H3M1C9"/>
<reference evidence="1" key="1">
    <citation type="submission" date="2019-10" db="EMBL/GenBank/DDBJ databases">
        <title>Conservation and host-specific expression of non-tandemly repeated heterogenous ribosome RNA gene in arbuscular mycorrhizal fungi.</title>
        <authorList>
            <person name="Maeda T."/>
            <person name="Kobayashi Y."/>
            <person name="Nakagawa T."/>
            <person name="Ezawa T."/>
            <person name="Yamaguchi K."/>
            <person name="Bino T."/>
            <person name="Nishimoto Y."/>
            <person name="Shigenobu S."/>
            <person name="Kawaguchi M."/>
        </authorList>
    </citation>
    <scope>NUCLEOTIDE SEQUENCE</scope>
    <source>
        <strain evidence="1">HR1</strain>
    </source>
</reference>
<dbReference type="EMBL" id="BLAL01000274">
    <property type="protein sequence ID" value="GES98858.1"/>
    <property type="molecule type" value="Genomic_DNA"/>
</dbReference>
<proteinExistence type="predicted"/>